<dbReference type="PANTHER" id="PTHR10846:SF8">
    <property type="entry name" value="INNER MEMBRANE PROTEIN YRBG"/>
    <property type="match status" value="1"/>
</dbReference>
<protein>
    <submittedName>
        <fullName evidence="7">Cation:H+ antiporter</fullName>
    </submittedName>
</protein>
<feature type="transmembrane region" description="Helical" evidence="5">
    <location>
        <begin position="66"/>
        <end position="89"/>
    </location>
</feature>
<sequence length="325" mass="34282">MADGILIAGLVMIFVSAEVILRGAVGIARQFDMPPLYTGIFVVAVLTVFPELFVTYRAATMGRPEMALGGIIGSNLIDLLLVMGLGALIHPMAAPPKVLFRDGGALLVGAVLLVIISLTGELTRQFGIVLLLASAAYVGLIAVTDWRRTPDHSVPTARALFRSEGEMPSLLGAFVLLVLGLIALALGAHLAVLGGIHLAREIGWSETTIGLTLIAAGLSSPKLLVTLTAAVRGQTSIAVGQILGACAFNLLLVLGLVAVIQPFAVPEQLRKFDVFLLAGASFILLPLIAMRWRLSRPRGVLLMIAYGCYLAFILVRQGLPLPVNL</sequence>
<dbReference type="InterPro" id="IPR044880">
    <property type="entry name" value="NCX_ion-bd_dom_sf"/>
</dbReference>
<dbReference type="GO" id="GO:0006874">
    <property type="term" value="P:intracellular calcium ion homeostasis"/>
    <property type="evidence" value="ECO:0007669"/>
    <property type="project" value="TreeGrafter"/>
</dbReference>
<evidence type="ECO:0000259" key="6">
    <source>
        <dbReference type="Pfam" id="PF01699"/>
    </source>
</evidence>
<proteinExistence type="predicted"/>
<feature type="transmembrane region" description="Helical" evidence="5">
    <location>
        <begin position="36"/>
        <end position="54"/>
    </location>
</feature>
<dbReference type="Gene3D" id="1.20.1420.30">
    <property type="entry name" value="NCX, central ion-binding region"/>
    <property type="match status" value="1"/>
</dbReference>
<evidence type="ECO:0000256" key="3">
    <source>
        <dbReference type="ARBA" id="ARBA00022989"/>
    </source>
</evidence>
<feature type="transmembrane region" description="Helical" evidence="5">
    <location>
        <begin position="98"/>
        <end position="120"/>
    </location>
</feature>
<feature type="domain" description="Sodium/calcium exchanger membrane region" evidence="6">
    <location>
        <begin position="5"/>
        <end position="140"/>
    </location>
</feature>
<organism evidence="7 8">
    <name type="scientific">Rhizomicrobium palustre</name>
    <dbReference type="NCBI Taxonomy" id="189966"/>
    <lineage>
        <taxon>Bacteria</taxon>
        <taxon>Pseudomonadati</taxon>
        <taxon>Pseudomonadota</taxon>
        <taxon>Alphaproteobacteria</taxon>
        <taxon>Micropepsales</taxon>
        <taxon>Micropepsaceae</taxon>
        <taxon>Rhizomicrobium</taxon>
    </lineage>
</organism>
<dbReference type="RefSeq" id="WP_167083794.1">
    <property type="nucleotide sequence ID" value="NZ_BAAADC010000001.1"/>
</dbReference>
<evidence type="ECO:0000256" key="4">
    <source>
        <dbReference type="ARBA" id="ARBA00023136"/>
    </source>
</evidence>
<dbReference type="AlphaFoldDB" id="A0A846N296"/>
<gene>
    <name evidence="7" type="ORF">FHS83_003051</name>
</gene>
<keyword evidence="4 5" id="KW-0472">Membrane</keyword>
<dbReference type="InterPro" id="IPR004837">
    <property type="entry name" value="NaCa_Exmemb"/>
</dbReference>
<feature type="transmembrane region" description="Helical" evidence="5">
    <location>
        <begin position="6"/>
        <end position="24"/>
    </location>
</feature>
<evidence type="ECO:0000313" key="8">
    <source>
        <dbReference type="Proteomes" id="UP000570514"/>
    </source>
</evidence>
<dbReference type="GO" id="GO:0008273">
    <property type="term" value="F:calcium, potassium:sodium antiporter activity"/>
    <property type="evidence" value="ECO:0007669"/>
    <property type="project" value="TreeGrafter"/>
</dbReference>
<dbReference type="EMBL" id="JAASRM010000001">
    <property type="protein sequence ID" value="NIK89733.1"/>
    <property type="molecule type" value="Genomic_DNA"/>
</dbReference>
<comment type="subcellular location">
    <subcellularLocation>
        <location evidence="1">Membrane</location>
        <topology evidence="1">Multi-pass membrane protein</topology>
    </subcellularLocation>
</comment>
<dbReference type="Proteomes" id="UP000570514">
    <property type="component" value="Unassembled WGS sequence"/>
</dbReference>
<evidence type="ECO:0000313" key="7">
    <source>
        <dbReference type="EMBL" id="NIK89733.1"/>
    </source>
</evidence>
<reference evidence="7 8" key="1">
    <citation type="submission" date="2020-03" db="EMBL/GenBank/DDBJ databases">
        <title>Genomic Encyclopedia of Type Strains, Phase IV (KMG-IV): sequencing the most valuable type-strain genomes for metagenomic binning, comparative biology and taxonomic classification.</title>
        <authorList>
            <person name="Goeker M."/>
        </authorList>
    </citation>
    <scope>NUCLEOTIDE SEQUENCE [LARGE SCALE GENOMIC DNA]</scope>
    <source>
        <strain evidence="7 8">DSM 19867</strain>
    </source>
</reference>
<evidence type="ECO:0000256" key="5">
    <source>
        <dbReference type="SAM" id="Phobius"/>
    </source>
</evidence>
<feature type="transmembrane region" description="Helical" evidence="5">
    <location>
        <begin position="242"/>
        <end position="260"/>
    </location>
</feature>
<dbReference type="Pfam" id="PF01699">
    <property type="entry name" value="Na_Ca_ex"/>
    <property type="match status" value="2"/>
</dbReference>
<feature type="transmembrane region" description="Helical" evidence="5">
    <location>
        <begin position="167"/>
        <end position="196"/>
    </location>
</feature>
<keyword evidence="2 5" id="KW-0812">Transmembrane</keyword>
<keyword evidence="3 5" id="KW-1133">Transmembrane helix</keyword>
<name>A0A846N296_9PROT</name>
<keyword evidence="8" id="KW-1185">Reference proteome</keyword>
<dbReference type="GO" id="GO:0005262">
    <property type="term" value="F:calcium channel activity"/>
    <property type="evidence" value="ECO:0007669"/>
    <property type="project" value="TreeGrafter"/>
</dbReference>
<dbReference type="PANTHER" id="PTHR10846">
    <property type="entry name" value="SODIUM/POTASSIUM/CALCIUM EXCHANGER"/>
    <property type="match status" value="1"/>
</dbReference>
<comment type="caution">
    <text evidence="7">The sequence shown here is derived from an EMBL/GenBank/DDBJ whole genome shotgun (WGS) entry which is preliminary data.</text>
</comment>
<evidence type="ECO:0000256" key="2">
    <source>
        <dbReference type="ARBA" id="ARBA00022692"/>
    </source>
</evidence>
<feature type="transmembrane region" description="Helical" evidence="5">
    <location>
        <begin position="126"/>
        <end position="146"/>
    </location>
</feature>
<feature type="transmembrane region" description="Helical" evidence="5">
    <location>
        <begin position="272"/>
        <end position="292"/>
    </location>
</feature>
<accession>A0A846N296</accession>
<dbReference type="InterPro" id="IPR004481">
    <property type="entry name" value="K/Na/Ca-exchanger"/>
</dbReference>
<dbReference type="GO" id="GO:0005886">
    <property type="term" value="C:plasma membrane"/>
    <property type="evidence" value="ECO:0007669"/>
    <property type="project" value="TreeGrafter"/>
</dbReference>
<evidence type="ECO:0000256" key="1">
    <source>
        <dbReference type="ARBA" id="ARBA00004141"/>
    </source>
</evidence>
<feature type="transmembrane region" description="Helical" evidence="5">
    <location>
        <begin position="299"/>
        <end position="319"/>
    </location>
</feature>
<feature type="domain" description="Sodium/calcium exchanger membrane region" evidence="6">
    <location>
        <begin position="173"/>
        <end position="314"/>
    </location>
</feature>